<dbReference type="STRING" id="7217.B3LZQ4"/>
<dbReference type="PANTHER" id="PTHR12203:SF35">
    <property type="entry name" value="PROTEIN O-GLUCOSYLTRANSFERASE 1"/>
    <property type="match status" value="1"/>
</dbReference>
<dbReference type="EMBL" id="CH902617">
    <property type="protein sequence ID" value="EDV43048.2"/>
    <property type="molecule type" value="Genomic_DNA"/>
</dbReference>
<keyword evidence="4" id="KW-0328">Glycosyltransferase</keyword>
<evidence type="ECO:0000313" key="9">
    <source>
        <dbReference type="EMBL" id="EDV43048.2"/>
    </source>
</evidence>
<keyword evidence="10" id="KW-1185">Reference proteome</keyword>
<comment type="similarity">
    <text evidence="3">Belongs to the glycosyltransferase 90 family.</text>
</comment>
<dbReference type="FunCoup" id="B3LZQ4">
    <property type="interactions" value="36"/>
</dbReference>
<dbReference type="InParanoid" id="B3LZQ4"/>
<dbReference type="PANTHER" id="PTHR12203">
    <property type="entry name" value="KDEL LYS-ASP-GLU-LEU CONTAINING - RELATED"/>
    <property type="match status" value="1"/>
</dbReference>
<dbReference type="SMR" id="B3LZQ4"/>
<evidence type="ECO:0000259" key="8">
    <source>
        <dbReference type="SMART" id="SM00672"/>
    </source>
</evidence>
<evidence type="ECO:0000256" key="3">
    <source>
        <dbReference type="ARBA" id="ARBA00010118"/>
    </source>
</evidence>
<comment type="subcellular location">
    <subcellularLocation>
        <location evidence="1">Endoplasmic reticulum lumen</location>
    </subcellularLocation>
</comment>
<gene>
    <name evidence="9" type="primary">Dana\GF18287</name>
    <name evidence="9" type="synonym">dana_GLEANR_19546</name>
    <name evidence="9" type="ORF">GF18287</name>
</gene>
<dbReference type="InterPro" id="IPR006598">
    <property type="entry name" value="CAP10"/>
</dbReference>
<reference evidence="9 10" key="1">
    <citation type="journal article" date="2007" name="Nature">
        <title>Evolution of genes and genomes on the Drosophila phylogeny.</title>
        <authorList>
            <consortium name="Drosophila 12 Genomes Consortium"/>
            <person name="Clark A.G."/>
            <person name="Eisen M.B."/>
            <person name="Smith D.R."/>
            <person name="Bergman C.M."/>
            <person name="Oliver B."/>
            <person name="Markow T.A."/>
            <person name="Kaufman T.C."/>
            <person name="Kellis M."/>
            <person name="Gelbart W."/>
            <person name="Iyer V.N."/>
            <person name="Pollard D.A."/>
            <person name="Sackton T.B."/>
            <person name="Larracuente A.M."/>
            <person name="Singh N.D."/>
            <person name="Abad J.P."/>
            <person name="Abt D.N."/>
            <person name="Adryan B."/>
            <person name="Aguade M."/>
            <person name="Akashi H."/>
            <person name="Anderson W.W."/>
            <person name="Aquadro C.F."/>
            <person name="Ardell D.H."/>
            <person name="Arguello R."/>
            <person name="Artieri C.G."/>
            <person name="Barbash D.A."/>
            <person name="Barker D."/>
            <person name="Barsanti P."/>
            <person name="Batterham P."/>
            <person name="Batzoglou S."/>
            <person name="Begun D."/>
            <person name="Bhutkar A."/>
            <person name="Blanco E."/>
            <person name="Bosak S.A."/>
            <person name="Bradley R.K."/>
            <person name="Brand A.D."/>
            <person name="Brent M.R."/>
            <person name="Brooks A.N."/>
            <person name="Brown R.H."/>
            <person name="Butlin R.K."/>
            <person name="Caggese C."/>
            <person name="Calvi B.R."/>
            <person name="Bernardo de Carvalho A."/>
            <person name="Caspi A."/>
            <person name="Castrezana S."/>
            <person name="Celniker S.E."/>
            <person name="Chang J.L."/>
            <person name="Chapple C."/>
            <person name="Chatterji S."/>
            <person name="Chinwalla A."/>
            <person name="Civetta A."/>
            <person name="Clifton S.W."/>
            <person name="Comeron J.M."/>
            <person name="Costello J.C."/>
            <person name="Coyne J.A."/>
            <person name="Daub J."/>
            <person name="David R.G."/>
            <person name="Delcher A.L."/>
            <person name="Delehaunty K."/>
            <person name="Do C.B."/>
            <person name="Ebling H."/>
            <person name="Edwards K."/>
            <person name="Eickbush T."/>
            <person name="Evans J.D."/>
            <person name="Filipski A."/>
            <person name="Findeiss S."/>
            <person name="Freyhult E."/>
            <person name="Fulton L."/>
            <person name="Fulton R."/>
            <person name="Garcia A.C."/>
            <person name="Gardiner A."/>
            <person name="Garfield D.A."/>
            <person name="Garvin B.E."/>
            <person name="Gibson G."/>
            <person name="Gilbert D."/>
            <person name="Gnerre S."/>
            <person name="Godfrey J."/>
            <person name="Good R."/>
            <person name="Gotea V."/>
            <person name="Gravely B."/>
            <person name="Greenberg A.J."/>
            <person name="Griffiths-Jones S."/>
            <person name="Gross S."/>
            <person name="Guigo R."/>
            <person name="Gustafson E.A."/>
            <person name="Haerty W."/>
            <person name="Hahn M.W."/>
            <person name="Halligan D.L."/>
            <person name="Halpern A.L."/>
            <person name="Halter G.M."/>
            <person name="Han M.V."/>
            <person name="Heger A."/>
            <person name="Hillier L."/>
            <person name="Hinrichs A.S."/>
            <person name="Holmes I."/>
            <person name="Hoskins R.A."/>
            <person name="Hubisz M.J."/>
            <person name="Hultmark D."/>
            <person name="Huntley M.A."/>
            <person name="Jaffe D.B."/>
            <person name="Jagadeeshan S."/>
            <person name="Jeck W.R."/>
            <person name="Johnson J."/>
            <person name="Jones C.D."/>
            <person name="Jordan W.C."/>
            <person name="Karpen G.H."/>
            <person name="Kataoka E."/>
            <person name="Keightley P.D."/>
            <person name="Kheradpour P."/>
            <person name="Kirkness E.F."/>
            <person name="Koerich L.B."/>
            <person name="Kristiansen K."/>
            <person name="Kudrna D."/>
            <person name="Kulathinal R.J."/>
            <person name="Kumar S."/>
            <person name="Kwok R."/>
            <person name="Lander E."/>
            <person name="Langley C.H."/>
            <person name="Lapoint R."/>
            <person name="Lazzaro B.P."/>
            <person name="Lee S.J."/>
            <person name="Levesque L."/>
            <person name="Li R."/>
            <person name="Lin C.F."/>
            <person name="Lin M.F."/>
            <person name="Lindblad-Toh K."/>
            <person name="Llopart A."/>
            <person name="Long M."/>
            <person name="Low L."/>
            <person name="Lozovsky E."/>
            <person name="Lu J."/>
            <person name="Luo M."/>
            <person name="Machado C.A."/>
            <person name="Makalowski W."/>
            <person name="Marzo M."/>
            <person name="Matsuda M."/>
            <person name="Matzkin L."/>
            <person name="McAllister B."/>
            <person name="McBride C.S."/>
            <person name="McKernan B."/>
            <person name="McKernan K."/>
            <person name="Mendez-Lago M."/>
            <person name="Minx P."/>
            <person name="Mollenhauer M.U."/>
            <person name="Montooth K."/>
            <person name="Mount S.M."/>
            <person name="Mu X."/>
            <person name="Myers E."/>
            <person name="Negre B."/>
            <person name="Newfeld S."/>
            <person name="Nielsen R."/>
            <person name="Noor M.A."/>
            <person name="O'Grady P."/>
            <person name="Pachter L."/>
            <person name="Papaceit M."/>
            <person name="Parisi M.J."/>
            <person name="Parisi M."/>
            <person name="Parts L."/>
            <person name="Pedersen J.S."/>
            <person name="Pesole G."/>
            <person name="Phillippy A.M."/>
            <person name="Ponting C.P."/>
            <person name="Pop M."/>
            <person name="Porcelli D."/>
            <person name="Powell J.R."/>
            <person name="Prohaska S."/>
            <person name="Pruitt K."/>
            <person name="Puig M."/>
            <person name="Quesneville H."/>
            <person name="Ram K.R."/>
            <person name="Rand D."/>
            <person name="Rasmussen M.D."/>
            <person name="Reed L.K."/>
            <person name="Reenan R."/>
            <person name="Reily A."/>
            <person name="Remington K.A."/>
            <person name="Rieger T.T."/>
            <person name="Ritchie M.G."/>
            <person name="Robin C."/>
            <person name="Rogers Y.H."/>
            <person name="Rohde C."/>
            <person name="Rozas J."/>
            <person name="Rubenfield M.J."/>
            <person name="Ruiz A."/>
            <person name="Russo S."/>
            <person name="Salzberg S.L."/>
            <person name="Sanchez-Gracia A."/>
            <person name="Saranga D.J."/>
            <person name="Sato H."/>
            <person name="Schaeffer S.W."/>
            <person name="Schatz M.C."/>
            <person name="Schlenke T."/>
            <person name="Schwartz R."/>
            <person name="Segarra C."/>
            <person name="Singh R.S."/>
            <person name="Sirot L."/>
            <person name="Sirota M."/>
            <person name="Sisneros N.B."/>
            <person name="Smith C.D."/>
            <person name="Smith T.F."/>
            <person name="Spieth J."/>
            <person name="Stage D.E."/>
            <person name="Stark A."/>
            <person name="Stephan W."/>
            <person name="Strausberg R.L."/>
            <person name="Strempel S."/>
            <person name="Sturgill D."/>
            <person name="Sutton G."/>
            <person name="Sutton G.G."/>
            <person name="Tao W."/>
            <person name="Teichmann S."/>
            <person name="Tobari Y.N."/>
            <person name="Tomimura Y."/>
            <person name="Tsolas J.M."/>
            <person name="Valente V.L."/>
            <person name="Venter E."/>
            <person name="Venter J.C."/>
            <person name="Vicario S."/>
            <person name="Vieira F.G."/>
            <person name="Vilella A.J."/>
            <person name="Villasante A."/>
            <person name="Walenz B."/>
            <person name="Wang J."/>
            <person name="Wasserman M."/>
            <person name="Watts T."/>
            <person name="Wilson D."/>
            <person name="Wilson R.K."/>
            <person name="Wing R.A."/>
            <person name="Wolfner M.F."/>
            <person name="Wong A."/>
            <person name="Wong G.K."/>
            <person name="Wu C.I."/>
            <person name="Wu G."/>
            <person name="Yamamoto D."/>
            <person name="Yang H.P."/>
            <person name="Yang S.P."/>
            <person name="Yorke J.A."/>
            <person name="Yoshida K."/>
            <person name="Zdobnov E."/>
            <person name="Zhang P."/>
            <person name="Zhang Y."/>
            <person name="Zimin A.V."/>
            <person name="Baldwin J."/>
            <person name="Abdouelleil A."/>
            <person name="Abdulkadir J."/>
            <person name="Abebe A."/>
            <person name="Abera B."/>
            <person name="Abreu J."/>
            <person name="Acer S.C."/>
            <person name="Aftuck L."/>
            <person name="Alexander A."/>
            <person name="An P."/>
            <person name="Anderson E."/>
            <person name="Anderson S."/>
            <person name="Arachi H."/>
            <person name="Azer M."/>
            <person name="Bachantsang P."/>
            <person name="Barry A."/>
            <person name="Bayul T."/>
            <person name="Berlin A."/>
            <person name="Bessette D."/>
            <person name="Bloom T."/>
            <person name="Blye J."/>
            <person name="Boguslavskiy L."/>
            <person name="Bonnet C."/>
            <person name="Boukhgalter B."/>
            <person name="Bourzgui I."/>
            <person name="Brown A."/>
            <person name="Cahill P."/>
            <person name="Channer S."/>
            <person name="Cheshatsang Y."/>
            <person name="Chuda L."/>
            <person name="Citroen M."/>
            <person name="Collymore A."/>
            <person name="Cooke P."/>
            <person name="Costello M."/>
            <person name="D'Aco K."/>
            <person name="Daza R."/>
            <person name="De Haan G."/>
            <person name="DeGray S."/>
            <person name="DeMaso C."/>
            <person name="Dhargay N."/>
            <person name="Dooley K."/>
            <person name="Dooley E."/>
            <person name="Doricent M."/>
            <person name="Dorje P."/>
            <person name="Dorjee K."/>
            <person name="Dupes A."/>
            <person name="Elong R."/>
            <person name="Falk J."/>
            <person name="Farina A."/>
            <person name="Faro S."/>
            <person name="Ferguson D."/>
            <person name="Fisher S."/>
            <person name="Foley C.D."/>
            <person name="Franke A."/>
            <person name="Friedrich D."/>
            <person name="Gadbois L."/>
            <person name="Gearin G."/>
            <person name="Gearin C.R."/>
            <person name="Giannoukos G."/>
            <person name="Goode T."/>
            <person name="Graham J."/>
            <person name="Grandbois E."/>
            <person name="Grewal S."/>
            <person name="Gyaltsen K."/>
            <person name="Hafez N."/>
            <person name="Hagos B."/>
            <person name="Hall J."/>
            <person name="Henson C."/>
            <person name="Hollinger A."/>
            <person name="Honan T."/>
            <person name="Huard M.D."/>
            <person name="Hughes L."/>
            <person name="Hurhula B."/>
            <person name="Husby M.E."/>
            <person name="Kamat A."/>
            <person name="Kanga B."/>
            <person name="Kashin S."/>
            <person name="Khazanovich D."/>
            <person name="Kisner P."/>
            <person name="Lance K."/>
            <person name="Lara M."/>
            <person name="Lee W."/>
            <person name="Lennon N."/>
            <person name="Letendre F."/>
            <person name="LeVine R."/>
            <person name="Lipovsky A."/>
            <person name="Liu X."/>
            <person name="Liu J."/>
            <person name="Liu S."/>
            <person name="Lokyitsang T."/>
            <person name="Lokyitsang Y."/>
            <person name="Lubonja R."/>
            <person name="Lui A."/>
            <person name="MacDonald P."/>
            <person name="Magnisalis V."/>
            <person name="Maru K."/>
            <person name="Matthews C."/>
            <person name="McCusker W."/>
            <person name="McDonough S."/>
            <person name="Mehta T."/>
            <person name="Meldrim J."/>
            <person name="Meneus L."/>
            <person name="Mihai O."/>
            <person name="Mihalev A."/>
            <person name="Mihova T."/>
            <person name="Mittelman R."/>
            <person name="Mlenga V."/>
            <person name="Montmayeur A."/>
            <person name="Mulrain L."/>
            <person name="Navidi A."/>
            <person name="Naylor J."/>
            <person name="Negash T."/>
            <person name="Nguyen T."/>
            <person name="Nguyen N."/>
            <person name="Nicol R."/>
            <person name="Norbu C."/>
            <person name="Norbu N."/>
            <person name="Novod N."/>
            <person name="O'Neill B."/>
            <person name="Osman S."/>
            <person name="Markiewicz E."/>
            <person name="Oyono O.L."/>
            <person name="Patti C."/>
            <person name="Phunkhang P."/>
            <person name="Pierre F."/>
            <person name="Priest M."/>
            <person name="Raghuraman S."/>
            <person name="Rege F."/>
            <person name="Reyes R."/>
            <person name="Rise C."/>
            <person name="Rogov P."/>
            <person name="Ross K."/>
            <person name="Ryan E."/>
            <person name="Settipalli S."/>
            <person name="Shea T."/>
            <person name="Sherpa N."/>
            <person name="Shi L."/>
            <person name="Shih D."/>
            <person name="Sparrow T."/>
            <person name="Spaulding J."/>
            <person name="Stalker J."/>
            <person name="Stange-Thomann N."/>
            <person name="Stavropoulos S."/>
            <person name="Stone C."/>
            <person name="Strader C."/>
            <person name="Tesfaye S."/>
            <person name="Thomson T."/>
            <person name="Thoulutsang Y."/>
            <person name="Thoulutsang D."/>
            <person name="Topham K."/>
            <person name="Topping I."/>
            <person name="Tsamla T."/>
            <person name="Vassiliev H."/>
            <person name="Vo A."/>
            <person name="Wangchuk T."/>
            <person name="Wangdi T."/>
            <person name="Weiand M."/>
            <person name="Wilkinson J."/>
            <person name="Wilson A."/>
            <person name="Yadav S."/>
            <person name="Young G."/>
            <person name="Yu Q."/>
            <person name="Zembek L."/>
            <person name="Zhong D."/>
            <person name="Zimmer A."/>
            <person name="Zwirko Z."/>
            <person name="Jaffe D.B."/>
            <person name="Alvarez P."/>
            <person name="Brockman W."/>
            <person name="Butler J."/>
            <person name="Chin C."/>
            <person name="Gnerre S."/>
            <person name="Grabherr M."/>
            <person name="Kleber M."/>
            <person name="Mauceli E."/>
            <person name="MacCallum I."/>
        </authorList>
    </citation>
    <scope>NUCLEOTIDE SEQUENCE [LARGE SCALE GENOMIC DNA]</scope>
    <source>
        <strain evidence="10">Tucson 14024-0371.13</strain>
    </source>
</reference>
<dbReference type="InterPro" id="IPR051091">
    <property type="entry name" value="O-Glucosyltr/Glycosyltrsf_90"/>
</dbReference>
<evidence type="ECO:0000256" key="6">
    <source>
        <dbReference type="ARBA" id="ARBA00045690"/>
    </source>
</evidence>
<feature type="signal peptide" evidence="7">
    <location>
        <begin position="1"/>
        <end position="23"/>
    </location>
</feature>
<dbReference type="SMART" id="SM00672">
    <property type="entry name" value="CAP10"/>
    <property type="match status" value="1"/>
</dbReference>
<comment type="function">
    <text evidence="6">Protein O-glucosyltransferase. Catalyzes the reaction that attaches glucose through an O-glycosidic linkage to a conserved serine residue found in the consensus sequence C-X-S-X-[PA]-C in epidermal growth factor-like repeats. Regulates Notch signaling by glucosylating Notch in the ER, glucosylation is required for the correct folding and cleavage of Notch.</text>
</comment>
<keyword evidence="7" id="KW-0732">Signal</keyword>
<proteinExistence type="inferred from homology"/>
<dbReference type="GeneID" id="6501063"/>
<comment type="pathway">
    <text evidence="2">Protein modification; protein glycosylation.</text>
</comment>
<feature type="chain" id="PRO_5006454411" description="Glycosyl transferase CAP10 domain-containing protein" evidence="7">
    <location>
        <begin position="24"/>
        <end position="405"/>
    </location>
</feature>
<keyword evidence="5" id="KW-0808">Transferase</keyword>
<feature type="domain" description="Glycosyl transferase CAP10" evidence="8">
    <location>
        <begin position="130"/>
        <end position="384"/>
    </location>
</feature>
<dbReference type="KEGG" id="dan:6501063"/>
<organism evidence="9 10">
    <name type="scientific">Drosophila ananassae</name>
    <name type="common">Fruit fly</name>
    <dbReference type="NCBI Taxonomy" id="7217"/>
    <lineage>
        <taxon>Eukaryota</taxon>
        <taxon>Metazoa</taxon>
        <taxon>Ecdysozoa</taxon>
        <taxon>Arthropoda</taxon>
        <taxon>Hexapoda</taxon>
        <taxon>Insecta</taxon>
        <taxon>Pterygota</taxon>
        <taxon>Neoptera</taxon>
        <taxon>Endopterygota</taxon>
        <taxon>Diptera</taxon>
        <taxon>Brachycera</taxon>
        <taxon>Muscomorpha</taxon>
        <taxon>Ephydroidea</taxon>
        <taxon>Drosophilidae</taxon>
        <taxon>Drosophila</taxon>
        <taxon>Sophophora</taxon>
    </lineage>
</organism>
<evidence type="ECO:0000256" key="2">
    <source>
        <dbReference type="ARBA" id="ARBA00004922"/>
    </source>
</evidence>
<dbReference type="GO" id="GO:0035252">
    <property type="term" value="F:UDP-xylosyltransferase activity"/>
    <property type="evidence" value="ECO:0007669"/>
    <property type="project" value="TreeGrafter"/>
</dbReference>
<dbReference type="Proteomes" id="UP000007801">
    <property type="component" value="Unassembled WGS sequence"/>
</dbReference>
<dbReference type="HOGENOM" id="CLU_041919_1_0_1"/>
<dbReference type="Pfam" id="PF05686">
    <property type="entry name" value="Glyco_transf_90"/>
    <property type="match status" value="1"/>
</dbReference>
<dbReference type="AlphaFoldDB" id="B3LZQ4"/>
<protein>
    <recommendedName>
        <fullName evidence="8">Glycosyl transferase CAP10 domain-containing protein</fullName>
    </recommendedName>
</protein>
<evidence type="ECO:0000256" key="5">
    <source>
        <dbReference type="ARBA" id="ARBA00022679"/>
    </source>
</evidence>
<evidence type="ECO:0000256" key="7">
    <source>
        <dbReference type="SAM" id="SignalP"/>
    </source>
</evidence>
<evidence type="ECO:0000256" key="1">
    <source>
        <dbReference type="ARBA" id="ARBA00004319"/>
    </source>
</evidence>
<accession>B3LZQ4</accession>
<evidence type="ECO:0000256" key="4">
    <source>
        <dbReference type="ARBA" id="ARBA00022676"/>
    </source>
</evidence>
<dbReference type="GO" id="GO:0045747">
    <property type="term" value="P:positive regulation of Notch signaling pathway"/>
    <property type="evidence" value="ECO:0007669"/>
    <property type="project" value="TreeGrafter"/>
</dbReference>
<dbReference type="GO" id="GO:0006493">
    <property type="term" value="P:protein O-linked glycosylation"/>
    <property type="evidence" value="ECO:0007669"/>
    <property type="project" value="TreeGrafter"/>
</dbReference>
<dbReference type="eggNOG" id="KOG2458">
    <property type="taxonomic scope" value="Eukaryota"/>
</dbReference>
<evidence type="ECO:0000313" key="10">
    <source>
        <dbReference type="Proteomes" id="UP000007801"/>
    </source>
</evidence>
<name>B3LZQ4_DROAN</name>
<dbReference type="OrthoDB" id="202415at2759"/>
<sequence>MALTRRMIREILVLFCILHGVSAMVNKCPANLLSPRSNSTLDLVPNILEALADYRPCEPGDPLCLCHAATITKDLEPYSDKGISQDMISQSKRQGTLYKVIRRRIFRQEHCSHPLRCSSVEDVLLEIAGDLPDLEFVLNVCDWPQVPFLSGLSGPVFSHSTTALHLDIMCPAWSFWTVFGPKLQQYPHGLGRWDWMRQHIAAAATRIPWKSKKALGFFRGSRSSPDRDNVVILSKRYPNLVDAQYTLYVADKFSSHILTSDPAEELPLADHCQFKYLFSFRGVAASFRLRHILLCRSLVLHVGDQWQEFFYGQLKPWVHYVPVASNASVEDLAELLRYLRQNDDLAEEIAERGHQFVWMHLRMADVLCYWRKLLQEYSKLLMYKVKLEPGFYEVSNTKAVQIYRG</sequence>
<dbReference type="GO" id="GO:0035251">
    <property type="term" value="F:UDP-glucosyltransferase activity"/>
    <property type="evidence" value="ECO:0007669"/>
    <property type="project" value="TreeGrafter"/>
</dbReference>
<dbReference type="GO" id="GO:0005788">
    <property type="term" value="C:endoplasmic reticulum lumen"/>
    <property type="evidence" value="ECO:0007669"/>
    <property type="project" value="UniProtKB-SubCell"/>
</dbReference>